<evidence type="ECO:0000313" key="2">
    <source>
        <dbReference type="EMBL" id="OIQ66259.1"/>
    </source>
</evidence>
<protein>
    <submittedName>
        <fullName evidence="2">RecBCD enzyme subunit RecB</fullName>
        <ecNumber evidence="2">3.1.11.5</ecNumber>
    </submittedName>
</protein>
<dbReference type="InterPro" id="IPR038726">
    <property type="entry name" value="PDDEXK_AddAB-type"/>
</dbReference>
<comment type="caution">
    <text evidence="2">The sequence shown here is derived from an EMBL/GenBank/DDBJ whole genome shotgun (WGS) entry which is preliminary data.</text>
</comment>
<dbReference type="AlphaFoldDB" id="A0A1J5PLT0"/>
<proteinExistence type="predicted"/>
<reference evidence="2" key="1">
    <citation type="submission" date="2016-10" db="EMBL/GenBank/DDBJ databases">
        <title>Sequence of Gallionella enrichment culture.</title>
        <authorList>
            <person name="Poehlein A."/>
            <person name="Muehling M."/>
            <person name="Daniel R."/>
        </authorList>
    </citation>
    <scope>NUCLEOTIDE SEQUENCE</scope>
</reference>
<feature type="domain" description="PD-(D/E)XK endonuclease-like" evidence="1">
    <location>
        <begin position="41"/>
        <end position="101"/>
    </location>
</feature>
<dbReference type="EMBL" id="MLJW01006731">
    <property type="protein sequence ID" value="OIQ66259.1"/>
    <property type="molecule type" value="Genomic_DNA"/>
</dbReference>
<sequence>MEFWLPADDLPVAELDQACAERYLGDAPRTALTTRRLRGLLMGFADLVFEADGRWWVLDYKSNALGADDAAYDADALRGAVARHRYDVQLLIYQLALHRLLRARLGSAYDPARHLGGGIDLFLRGSHGPVGGCFTLPADVALLQRFDALLGSAGGTP</sequence>
<evidence type="ECO:0000259" key="1">
    <source>
        <dbReference type="Pfam" id="PF12705"/>
    </source>
</evidence>
<gene>
    <name evidence="2" type="primary">recB_1</name>
    <name evidence="2" type="ORF">GALL_521760</name>
</gene>
<name>A0A1J5PLT0_9ZZZZ</name>
<organism evidence="2">
    <name type="scientific">mine drainage metagenome</name>
    <dbReference type="NCBI Taxonomy" id="410659"/>
    <lineage>
        <taxon>unclassified sequences</taxon>
        <taxon>metagenomes</taxon>
        <taxon>ecological metagenomes</taxon>
    </lineage>
</organism>
<keyword evidence="2" id="KW-0378">Hydrolase</keyword>
<dbReference type="InterPro" id="IPR011604">
    <property type="entry name" value="PDDEXK-like_dom_sf"/>
</dbReference>
<dbReference type="EC" id="3.1.11.5" evidence="2"/>
<accession>A0A1J5PLT0</accession>
<dbReference type="SUPFAM" id="SSF52980">
    <property type="entry name" value="Restriction endonuclease-like"/>
    <property type="match status" value="1"/>
</dbReference>
<dbReference type="Gene3D" id="3.90.320.10">
    <property type="match status" value="1"/>
</dbReference>
<dbReference type="CDD" id="cd22352">
    <property type="entry name" value="RecB_C-like"/>
    <property type="match status" value="1"/>
</dbReference>
<dbReference type="Pfam" id="PF12705">
    <property type="entry name" value="PDDEXK_1"/>
    <property type="match status" value="1"/>
</dbReference>
<dbReference type="InterPro" id="IPR011335">
    <property type="entry name" value="Restrct_endonuc-II-like"/>
</dbReference>
<dbReference type="GO" id="GO:0008854">
    <property type="term" value="F:exodeoxyribonuclease V activity"/>
    <property type="evidence" value="ECO:0007669"/>
    <property type="project" value="UniProtKB-EC"/>
</dbReference>